<dbReference type="RefSeq" id="WP_084521524.1">
    <property type="nucleotide sequence ID" value="NZ_JABELX010000004.1"/>
</dbReference>
<dbReference type="InterPro" id="IPR038694">
    <property type="entry name" value="DUF427_sf"/>
</dbReference>
<dbReference type="Gene3D" id="2.170.150.40">
    <property type="entry name" value="Domain of unknown function (DUF427)"/>
    <property type="match status" value="1"/>
</dbReference>
<comment type="caution">
    <text evidence="3">The sequence shown here is derived from an EMBL/GenBank/DDBJ whole genome shotgun (WGS) entry which is preliminary data.</text>
</comment>
<keyword evidence="4" id="KW-1185">Reference proteome</keyword>
<evidence type="ECO:0000256" key="1">
    <source>
        <dbReference type="SAM" id="MobiDB-lite"/>
    </source>
</evidence>
<dbReference type="Pfam" id="PF04248">
    <property type="entry name" value="NTP_transf_9"/>
    <property type="match status" value="1"/>
</dbReference>
<accession>A0A849C6T1</accession>
<dbReference type="InterPro" id="IPR007361">
    <property type="entry name" value="DUF427"/>
</dbReference>
<sequence>MMRAIWNGTVIAETPRTVRVEGNHYFPPESLRREYFTASPTRTLCPWKGLASYYNLTVDDQVSPDAAWYYPKPSPLARKIKNHVAFWGDVRVEGEPETSRPTSAAAGERPGWLARLTGRGVRP</sequence>
<feature type="region of interest" description="Disordered" evidence="1">
    <location>
        <begin position="93"/>
        <end position="123"/>
    </location>
</feature>
<protein>
    <submittedName>
        <fullName evidence="3">DUF427 domain-containing protein</fullName>
    </submittedName>
</protein>
<dbReference type="PANTHER" id="PTHR34310">
    <property type="entry name" value="DUF427 DOMAIN PROTEIN (AFU_ORTHOLOGUE AFUA_3G02220)"/>
    <property type="match status" value="1"/>
</dbReference>
<gene>
    <name evidence="3" type="ORF">HLB23_12070</name>
</gene>
<evidence type="ECO:0000259" key="2">
    <source>
        <dbReference type="Pfam" id="PF04248"/>
    </source>
</evidence>
<feature type="domain" description="DUF427" evidence="2">
    <location>
        <begin position="2"/>
        <end position="88"/>
    </location>
</feature>
<dbReference type="Proteomes" id="UP000586827">
    <property type="component" value="Unassembled WGS sequence"/>
</dbReference>
<evidence type="ECO:0000313" key="4">
    <source>
        <dbReference type="Proteomes" id="UP000586827"/>
    </source>
</evidence>
<dbReference type="AlphaFoldDB" id="A0A849C6T1"/>
<name>A0A849C6T1_9NOCA</name>
<dbReference type="EMBL" id="JABELX010000004">
    <property type="protein sequence ID" value="NNH70589.1"/>
    <property type="molecule type" value="Genomic_DNA"/>
</dbReference>
<organism evidence="3 4">
    <name type="scientific">Nocardia uniformis</name>
    <dbReference type="NCBI Taxonomy" id="53432"/>
    <lineage>
        <taxon>Bacteria</taxon>
        <taxon>Bacillati</taxon>
        <taxon>Actinomycetota</taxon>
        <taxon>Actinomycetes</taxon>
        <taxon>Mycobacteriales</taxon>
        <taxon>Nocardiaceae</taxon>
        <taxon>Nocardia</taxon>
    </lineage>
</organism>
<reference evidence="3 4" key="1">
    <citation type="submission" date="2020-05" db="EMBL/GenBank/DDBJ databases">
        <title>MicrobeNet Type strains.</title>
        <authorList>
            <person name="Nicholson A.C."/>
        </authorList>
    </citation>
    <scope>NUCLEOTIDE SEQUENCE [LARGE SCALE GENOMIC DNA]</scope>
    <source>
        <strain evidence="3 4">JCM 3224</strain>
    </source>
</reference>
<proteinExistence type="predicted"/>
<dbReference type="PANTHER" id="PTHR34310:SF5">
    <property type="entry name" value="DUF427 DOMAIN PROTEIN (AFU_ORTHOLOGUE AFUA_3G02220)"/>
    <property type="match status" value="1"/>
</dbReference>
<evidence type="ECO:0000313" key="3">
    <source>
        <dbReference type="EMBL" id="NNH70589.1"/>
    </source>
</evidence>